<keyword evidence="1" id="KW-0812">Transmembrane</keyword>
<evidence type="ECO:0000313" key="2">
    <source>
        <dbReference type="EMBL" id="CUR60123.1"/>
    </source>
</evidence>
<name>A0A2P2CDR5_9ZZZZ</name>
<sequence>MTWLADHWLAPAVTWLADHWLDLLGWGGSALLVYSLLQASVLRLRVLNAVACVILIVFNGVLEVWPMVGMNAVLVAINAWFIVKMLRERHDETVFEVLQVDPADEYLRHVLRVHGEDILRFNPDFVHDQGDTHDAFLVQKGDETVGVVLLREEGATANVLLDYVTPRYRDFSPGEFVWRRSGLLAERGIRRVVTPPSMVGAYYDRLGFRRDGDSWVLDVAG</sequence>
<evidence type="ECO:0000256" key="1">
    <source>
        <dbReference type="SAM" id="Phobius"/>
    </source>
</evidence>
<dbReference type="AlphaFoldDB" id="A0A2P2CDR5"/>
<keyword evidence="1" id="KW-1133">Transmembrane helix</keyword>
<gene>
    <name evidence="2" type="ORF">NOCA120089</name>
</gene>
<organism evidence="2">
    <name type="scientific">metagenome</name>
    <dbReference type="NCBI Taxonomy" id="256318"/>
    <lineage>
        <taxon>unclassified sequences</taxon>
        <taxon>metagenomes</taxon>
    </lineage>
</organism>
<evidence type="ECO:0008006" key="3">
    <source>
        <dbReference type="Google" id="ProtNLM"/>
    </source>
</evidence>
<protein>
    <recommendedName>
        <fullName evidence="3">N-acetyltransferase domain-containing protein</fullName>
    </recommendedName>
</protein>
<proteinExistence type="predicted"/>
<feature type="transmembrane region" description="Helical" evidence="1">
    <location>
        <begin position="20"/>
        <end position="37"/>
    </location>
</feature>
<reference evidence="2" key="1">
    <citation type="submission" date="2015-08" db="EMBL/GenBank/DDBJ databases">
        <authorList>
            <person name="Babu N.S."/>
            <person name="Beckwith C.J."/>
            <person name="Beseler K.G."/>
            <person name="Brison A."/>
            <person name="Carone J.V."/>
            <person name="Caskin T.P."/>
            <person name="Diamond M."/>
            <person name="Durham M.E."/>
            <person name="Foxe J.M."/>
            <person name="Go M."/>
            <person name="Henderson B.A."/>
            <person name="Jones I.B."/>
            <person name="McGettigan J.A."/>
            <person name="Micheletti S.J."/>
            <person name="Nasrallah M.E."/>
            <person name="Ortiz D."/>
            <person name="Piller C.R."/>
            <person name="Privatt S.R."/>
            <person name="Schneider S.L."/>
            <person name="Sharp S."/>
            <person name="Smith T.C."/>
            <person name="Stanton J.D."/>
            <person name="Ullery H.E."/>
            <person name="Wilson R.J."/>
            <person name="Serrano M.G."/>
            <person name="Buck G."/>
            <person name="Lee V."/>
            <person name="Wang Y."/>
            <person name="Carvalho R."/>
            <person name="Voegtly L."/>
            <person name="Shi R."/>
            <person name="Duckworth R."/>
            <person name="Johnson A."/>
            <person name="Loviza R."/>
            <person name="Walstead R."/>
            <person name="Shah Z."/>
            <person name="Kiflezghi M."/>
            <person name="Wade K."/>
            <person name="Ball S.L."/>
            <person name="Bradley K.W."/>
            <person name="Asai D.J."/>
            <person name="Bowman C.A."/>
            <person name="Russell D.A."/>
            <person name="Pope W.H."/>
            <person name="Jacobs-Sera D."/>
            <person name="Hendrix R.W."/>
            <person name="Hatfull G.F."/>
        </authorList>
    </citation>
    <scope>NUCLEOTIDE SEQUENCE</scope>
</reference>
<dbReference type="EMBL" id="CZKB01000012">
    <property type="protein sequence ID" value="CUR60123.1"/>
    <property type="molecule type" value="Genomic_DNA"/>
</dbReference>
<keyword evidence="1" id="KW-0472">Membrane</keyword>
<accession>A0A2P2CDR5</accession>